<dbReference type="EMBL" id="JMIR01000037">
    <property type="protein sequence ID" value="KEO81469.1"/>
    <property type="molecule type" value="Genomic_DNA"/>
</dbReference>
<evidence type="ECO:0000259" key="5">
    <source>
        <dbReference type="PROSITE" id="PS50975"/>
    </source>
</evidence>
<dbReference type="PANTHER" id="PTHR43055">
    <property type="entry name" value="FORMATE-DEPENDENT PHOSPHORIBOSYLGLYCINAMIDE FORMYLTRANSFERASE"/>
    <property type="match status" value="1"/>
</dbReference>
<keyword evidence="2 4" id="KW-0547">Nucleotide-binding</keyword>
<dbReference type="InterPro" id="IPR003806">
    <property type="entry name" value="ATP-grasp_PylC-type"/>
</dbReference>
<dbReference type="InterPro" id="IPR013815">
    <property type="entry name" value="ATP_grasp_subdomain_1"/>
</dbReference>
<dbReference type="Pfam" id="PF02655">
    <property type="entry name" value="ATP-grasp_3"/>
    <property type="match status" value="1"/>
</dbReference>
<dbReference type="GO" id="GO:0005829">
    <property type="term" value="C:cytosol"/>
    <property type="evidence" value="ECO:0007669"/>
    <property type="project" value="TreeGrafter"/>
</dbReference>
<keyword evidence="1" id="KW-0436">Ligase</keyword>
<comment type="caution">
    <text evidence="6">The sequence shown here is derived from an EMBL/GenBank/DDBJ whole genome shotgun (WGS) entry which is preliminary data.</text>
</comment>
<evidence type="ECO:0000256" key="1">
    <source>
        <dbReference type="ARBA" id="ARBA00022598"/>
    </source>
</evidence>
<evidence type="ECO:0000256" key="4">
    <source>
        <dbReference type="PROSITE-ProRule" id="PRU00409"/>
    </source>
</evidence>
<dbReference type="eggNOG" id="COG3919">
    <property type="taxonomic scope" value="Bacteria"/>
</dbReference>
<gene>
    <name evidence="6" type="ORF">EL26_20550</name>
</gene>
<dbReference type="GO" id="GO:0016874">
    <property type="term" value="F:ligase activity"/>
    <property type="evidence" value="ECO:0007669"/>
    <property type="project" value="UniProtKB-KW"/>
</dbReference>
<accession>A0A074LK35</accession>
<dbReference type="OrthoDB" id="9804625at2"/>
<dbReference type="PANTHER" id="PTHR43055:SF1">
    <property type="entry name" value="FORMATE-DEPENDENT PHOSPHORIBOSYLGLYCINAMIDE FORMYLTRANSFERASE"/>
    <property type="match status" value="1"/>
</dbReference>
<evidence type="ECO:0000313" key="6">
    <source>
        <dbReference type="EMBL" id="KEO81469.1"/>
    </source>
</evidence>
<dbReference type="InterPro" id="IPR011761">
    <property type="entry name" value="ATP-grasp"/>
</dbReference>
<evidence type="ECO:0000256" key="3">
    <source>
        <dbReference type="ARBA" id="ARBA00022840"/>
    </source>
</evidence>
<proteinExistence type="predicted"/>
<dbReference type="GO" id="GO:0005524">
    <property type="term" value="F:ATP binding"/>
    <property type="evidence" value="ECO:0007669"/>
    <property type="project" value="UniProtKB-UniRule"/>
</dbReference>
<dbReference type="RefSeq" id="WP_038093046.1">
    <property type="nucleotide sequence ID" value="NZ_JMIR01000037.1"/>
</dbReference>
<dbReference type="Proteomes" id="UP000027931">
    <property type="component" value="Unassembled WGS sequence"/>
</dbReference>
<keyword evidence="3 4" id="KW-0067">ATP-binding</keyword>
<organism evidence="6 7">
    <name type="scientific">Tumebacillus flagellatus</name>
    <dbReference type="NCBI Taxonomy" id="1157490"/>
    <lineage>
        <taxon>Bacteria</taxon>
        <taxon>Bacillati</taxon>
        <taxon>Bacillota</taxon>
        <taxon>Bacilli</taxon>
        <taxon>Bacillales</taxon>
        <taxon>Alicyclobacillaceae</taxon>
        <taxon>Tumebacillus</taxon>
    </lineage>
</organism>
<evidence type="ECO:0000313" key="7">
    <source>
        <dbReference type="Proteomes" id="UP000027931"/>
    </source>
</evidence>
<dbReference type="Gene3D" id="3.30.1490.20">
    <property type="entry name" value="ATP-grasp fold, A domain"/>
    <property type="match status" value="1"/>
</dbReference>
<protein>
    <recommendedName>
        <fullName evidence="5">ATP-grasp domain-containing protein</fullName>
    </recommendedName>
</protein>
<sequence length="390" mass="44660">MTTVFVTNGMLSKSLAITRSLGKRGHRILVGEKIRFHATGFSKYTEQTFLYPDPKTAPDAFFDWLRETLIREKVDVLFPMDEDTMEIVVRRQGELQGICRLPVPSLESYQIASDKGETMKVAMAAGVSCPQTIQPQFGAQVDLDELRQLVQALEFPVVIKPRMSSGSRGVRFIESLEELLRVYPDVHAEYPNPLLQESIPPGTKYDVGLSYDREHRLTGTFIQKQIRNYPIQRGPSTIHESVEFPEVLQEAIRLMEHVPWFGVVDVEFIVDPRSGVPKLLEINPRFWSSVHLSIRCGVDFPYLLHQHALDLPVEEMHTYRTGVQGRALLPGDVLHYLSNPNRREMNPPFWSFSTPDDTVSKEDPLPTVGFLLSALRFAWNPQMWKFIIRR</sequence>
<reference evidence="6 7" key="1">
    <citation type="journal article" date="2013" name="Int. J. Syst. Evol. Microbiol.">
        <title>Tumebacillus flagellatus sp. nov., an alpha-amylase/pullulanase-producing bacterium isolated from cassava wastewater.</title>
        <authorList>
            <person name="Wang Q."/>
            <person name="Xie N."/>
            <person name="Qin Y."/>
            <person name="Shen N."/>
            <person name="Zhu J."/>
            <person name="Mi H."/>
            <person name="Huang R."/>
        </authorList>
    </citation>
    <scope>NUCLEOTIDE SEQUENCE [LARGE SCALE GENOMIC DNA]</scope>
    <source>
        <strain evidence="6 7">GST4</strain>
    </source>
</reference>
<dbReference type="AlphaFoldDB" id="A0A074LK35"/>
<dbReference type="SUPFAM" id="SSF56059">
    <property type="entry name" value="Glutathione synthetase ATP-binding domain-like"/>
    <property type="match status" value="1"/>
</dbReference>
<dbReference type="GO" id="GO:0046872">
    <property type="term" value="F:metal ion binding"/>
    <property type="evidence" value="ECO:0007669"/>
    <property type="project" value="InterPro"/>
</dbReference>
<dbReference type="PROSITE" id="PS50975">
    <property type="entry name" value="ATP_GRASP"/>
    <property type="match status" value="1"/>
</dbReference>
<name>A0A074LK35_9BACL</name>
<evidence type="ECO:0000256" key="2">
    <source>
        <dbReference type="ARBA" id="ARBA00022741"/>
    </source>
</evidence>
<dbReference type="Gene3D" id="3.30.470.20">
    <property type="entry name" value="ATP-grasp fold, B domain"/>
    <property type="match status" value="1"/>
</dbReference>
<feature type="domain" description="ATP-grasp" evidence="5">
    <location>
        <begin position="119"/>
        <end position="309"/>
    </location>
</feature>
<dbReference type="STRING" id="1157490.EL26_20550"/>
<keyword evidence="7" id="KW-1185">Reference proteome</keyword>